<proteinExistence type="predicted"/>
<dbReference type="InterPro" id="IPR023753">
    <property type="entry name" value="FAD/NAD-binding_dom"/>
</dbReference>
<sequence>MSDPRGFMKYERKDNPFRPIGERIKDFNELEDELDEKERRKQAARCMNCGVAHCHHGIFFDGRLVGGCPNDNLIPEWNDLVSLEQDRMAFDRLTKTNPLAEFTGLVCPAPCELSCNEALNGQGITIRNNEHFIIEKGFANGWVKDQGKPVQKNGLKVAVIGSGPAGLAAAWRLTQLGYSVSVYEKADRPGGLLMYGIPNMKLPKEMVARRVKIMEELGVLFHLQTEVGVDVTLEELKSEYLRVLVCIGAEKPRDLPVNGRNLGGIEFAVDFLAQVTRDLLAGKQNLQQTLKGKNVLVVGGGDTGNDCIGTAVRLGAASIYQVDNHPEPLLKRKPDNPWPEYPRVKKVGYGQAEAQEVFNQRITEYERTVIGFTGSNGQVKHAQLAVVKNHEPEQRVKKTLPVDLVLLAMGFAGPRDDMLDNFEIQATDPHSRHDYSTNDEQVFIAGDARRGSSLVIWAFNEGKLAAQALAESLKTGTAVL</sequence>
<dbReference type="SUPFAM" id="SSF46548">
    <property type="entry name" value="alpha-helical ferredoxin"/>
    <property type="match status" value="1"/>
</dbReference>
<evidence type="ECO:0000256" key="3">
    <source>
        <dbReference type="ARBA" id="ARBA00023164"/>
    </source>
</evidence>
<dbReference type="InterPro" id="IPR009051">
    <property type="entry name" value="Helical_ferredxn"/>
</dbReference>
<comment type="caution">
    <text evidence="8">The sequence shown here is derived from an EMBL/GenBank/DDBJ whole genome shotgun (WGS) entry which is preliminary data.</text>
</comment>
<dbReference type="OrthoDB" id="9803192at2"/>
<gene>
    <name evidence="8" type="primary">gltD</name>
    <name evidence="8" type="ORF">LFYK43_12370</name>
</gene>
<dbReference type="InterPro" id="IPR006005">
    <property type="entry name" value="Glut_synth_ssu1"/>
</dbReference>
<evidence type="ECO:0000256" key="2">
    <source>
        <dbReference type="ARBA" id="ARBA00023002"/>
    </source>
</evidence>
<dbReference type="GO" id="GO:0016639">
    <property type="term" value="F:oxidoreductase activity, acting on the CH-NH2 group of donors, NAD or NADP as acceptor"/>
    <property type="evidence" value="ECO:0007669"/>
    <property type="project" value="InterPro"/>
</dbReference>
<evidence type="ECO:0000313" key="9">
    <source>
        <dbReference type="Proteomes" id="UP000286848"/>
    </source>
</evidence>
<dbReference type="GO" id="GO:0051536">
    <property type="term" value="F:iron-sulfur cluster binding"/>
    <property type="evidence" value="ECO:0007669"/>
    <property type="project" value="InterPro"/>
</dbReference>
<dbReference type="PANTHER" id="PTHR43100:SF3">
    <property type="entry name" value="FAD_NAD(P)-BINDING DOMAIN-CONTAINING PROTEIN"/>
    <property type="match status" value="1"/>
</dbReference>
<dbReference type="RefSeq" id="WP_124976504.1">
    <property type="nucleotide sequence ID" value="NZ_BFFP01000018.1"/>
</dbReference>
<organism evidence="8 9">
    <name type="scientific">Ligilactobacillus salitolerans</name>
    <dbReference type="NCBI Taxonomy" id="1808352"/>
    <lineage>
        <taxon>Bacteria</taxon>
        <taxon>Bacillati</taxon>
        <taxon>Bacillota</taxon>
        <taxon>Bacilli</taxon>
        <taxon>Lactobacillales</taxon>
        <taxon>Lactobacillaceae</taxon>
        <taxon>Ligilactobacillus</taxon>
    </lineage>
</organism>
<feature type="domain" description="Dihydroprymidine dehydrogenase" evidence="7">
    <location>
        <begin position="23"/>
        <end position="141"/>
    </location>
</feature>
<evidence type="ECO:0000256" key="4">
    <source>
        <dbReference type="ARBA" id="ARBA00029440"/>
    </source>
</evidence>
<feature type="domain" description="FAD/NAD(P)-binding" evidence="6">
    <location>
        <begin position="156"/>
        <end position="462"/>
    </location>
</feature>
<evidence type="ECO:0000313" key="8">
    <source>
        <dbReference type="EMBL" id="GBG94778.1"/>
    </source>
</evidence>
<name>A0A401ITD1_9LACO</name>
<comment type="pathway">
    <text evidence="4">Amino-acid biosynthesis.</text>
</comment>
<feature type="coiled-coil region" evidence="5">
    <location>
        <begin position="20"/>
        <end position="47"/>
    </location>
</feature>
<keyword evidence="3" id="KW-0314">Glutamate biosynthesis</keyword>
<accession>A0A401ITD1</accession>
<dbReference type="PRINTS" id="PR00419">
    <property type="entry name" value="ADXRDTASE"/>
</dbReference>
<keyword evidence="5" id="KW-0175">Coiled coil</keyword>
<evidence type="ECO:0000256" key="5">
    <source>
        <dbReference type="SAM" id="Coils"/>
    </source>
</evidence>
<keyword evidence="9" id="KW-1185">Reference proteome</keyword>
<dbReference type="Gene3D" id="3.50.50.60">
    <property type="entry name" value="FAD/NAD(P)-binding domain"/>
    <property type="match status" value="2"/>
</dbReference>
<dbReference type="AlphaFoldDB" id="A0A401ITD1"/>
<dbReference type="Pfam" id="PF14691">
    <property type="entry name" value="Fer4_20"/>
    <property type="match status" value="1"/>
</dbReference>
<evidence type="ECO:0000259" key="7">
    <source>
        <dbReference type="Pfam" id="PF14691"/>
    </source>
</evidence>
<dbReference type="InterPro" id="IPR028261">
    <property type="entry name" value="DPD_II"/>
</dbReference>
<evidence type="ECO:0000256" key="1">
    <source>
        <dbReference type="ARBA" id="ARBA00022605"/>
    </source>
</evidence>
<reference evidence="8 9" key="1">
    <citation type="journal article" date="2019" name="Int. J. Syst. Evol. Microbiol.">
        <title>Lactobacillus salitolerans sp. nov., a novel lactic acid bacterium isolated from spent mushroom substrates.</title>
        <authorList>
            <person name="Tohno M."/>
            <person name="Tanizawa Y."/>
            <person name="Kojima Y."/>
            <person name="Sakamoto M."/>
            <person name="Nakamura Y."/>
            <person name="Ohkuma M."/>
            <person name="Kobayashi H."/>
        </authorList>
    </citation>
    <scope>NUCLEOTIDE SEQUENCE [LARGE SCALE GENOMIC DNA]</scope>
    <source>
        <strain evidence="8 9">YK43</strain>
    </source>
</reference>
<dbReference type="InterPro" id="IPR036188">
    <property type="entry name" value="FAD/NAD-bd_sf"/>
</dbReference>
<keyword evidence="2" id="KW-0560">Oxidoreductase</keyword>
<evidence type="ECO:0000259" key="6">
    <source>
        <dbReference type="Pfam" id="PF07992"/>
    </source>
</evidence>
<dbReference type="Pfam" id="PF07992">
    <property type="entry name" value="Pyr_redox_2"/>
    <property type="match status" value="1"/>
</dbReference>
<dbReference type="Gene3D" id="1.10.1060.10">
    <property type="entry name" value="Alpha-helical ferredoxin"/>
    <property type="match status" value="1"/>
</dbReference>
<protein>
    <submittedName>
        <fullName evidence="8">Glutamate synthase small subunit</fullName>
    </submittedName>
</protein>
<dbReference type="EMBL" id="BFFP01000018">
    <property type="protein sequence ID" value="GBG94778.1"/>
    <property type="molecule type" value="Genomic_DNA"/>
</dbReference>
<dbReference type="SUPFAM" id="SSF51971">
    <property type="entry name" value="Nucleotide-binding domain"/>
    <property type="match status" value="2"/>
</dbReference>
<dbReference type="Proteomes" id="UP000286848">
    <property type="component" value="Unassembled WGS sequence"/>
</dbReference>
<dbReference type="NCBIfam" id="TIGR01317">
    <property type="entry name" value="GOGAT_sm_gam"/>
    <property type="match status" value="1"/>
</dbReference>
<dbReference type="PANTHER" id="PTHR43100">
    <property type="entry name" value="GLUTAMATE SYNTHASE [NADPH] SMALL CHAIN"/>
    <property type="match status" value="1"/>
</dbReference>
<keyword evidence="1" id="KW-0028">Amino-acid biosynthesis</keyword>
<dbReference type="GO" id="GO:0006537">
    <property type="term" value="P:glutamate biosynthetic process"/>
    <property type="evidence" value="ECO:0007669"/>
    <property type="project" value="UniProtKB-KW"/>
</dbReference>
<dbReference type="InterPro" id="IPR051394">
    <property type="entry name" value="Glutamate_Synthase"/>
</dbReference>